<dbReference type="PROSITE" id="PS50240">
    <property type="entry name" value="TRYPSIN_DOM"/>
    <property type="match status" value="1"/>
</dbReference>
<dbReference type="SMART" id="SM00020">
    <property type="entry name" value="Tryp_SPc"/>
    <property type="match status" value="1"/>
</dbReference>
<keyword evidence="3" id="KW-0378">Hydrolase</keyword>
<evidence type="ECO:0000256" key="3">
    <source>
        <dbReference type="RuleBase" id="RU363034"/>
    </source>
</evidence>
<dbReference type="InterPro" id="IPR033116">
    <property type="entry name" value="TRYPSIN_SER"/>
</dbReference>
<keyword evidence="3" id="KW-0645">Protease</keyword>
<evidence type="ECO:0000313" key="6">
    <source>
        <dbReference type="Proteomes" id="UP001303046"/>
    </source>
</evidence>
<proteinExistence type="inferred from homology"/>
<dbReference type="PRINTS" id="PR00722">
    <property type="entry name" value="CHYMOTRYPSIN"/>
</dbReference>
<dbReference type="Proteomes" id="UP001303046">
    <property type="component" value="Unassembled WGS sequence"/>
</dbReference>
<dbReference type="Gene3D" id="2.40.10.10">
    <property type="entry name" value="Trypsin-like serine proteases"/>
    <property type="match status" value="1"/>
</dbReference>
<comment type="caution">
    <text evidence="5">The sequence shown here is derived from an EMBL/GenBank/DDBJ whole genome shotgun (WGS) entry which is preliminary data.</text>
</comment>
<evidence type="ECO:0000313" key="5">
    <source>
        <dbReference type="EMBL" id="KAK6759601.1"/>
    </source>
</evidence>
<keyword evidence="3" id="KW-0720">Serine protease</keyword>
<protein>
    <recommendedName>
        <fullName evidence="4">Peptidase S1 domain-containing protein</fullName>
    </recommendedName>
</protein>
<reference evidence="5 6" key="1">
    <citation type="submission" date="2023-08" db="EMBL/GenBank/DDBJ databases">
        <title>A Necator americanus chromosomal reference genome.</title>
        <authorList>
            <person name="Ilik V."/>
            <person name="Petrzelkova K.J."/>
            <person name="Pardy F."/>
            <person name="Fuh T."/>
            <person name="Niatou-Singa F.S."/>
            <person name="Gouil Q."/>
            <person name="Baker L."/>
            <person name="Ritchie M.E."/>
            <person name="Jex A.R."/>
            <person name="Gazzola D."/>
            <person name="Li H."/>
            <person name="Toshio Fujiwara R."/>
            <person name="Zhan B."/>
            <person name="Aroian R.V."/>
            <person name="Pafco B."/>
            <person name="Schwarz E.M."/>
        </authorList>
    </citation>
    <scope>NUCLEOTIDE SEQUENCE [LARGE SCALE GENOMIC DNA]</scope>
    <source>
        <strain evidence="5 6">Aroian</strain>
        <tissue evidence="5">Whole animal</tissue>
    </source>
</reference>
<dbReference type="CDD" id="cd00190">
    <property type="entry name" value="Tryp_SPc"/>
    <property type="match status" value="1"/>
</dbReference>
<name>A0ABR1EC89_NECAM</name>
<evidence type="ECO:0000259" key="4">
    <source>
        <dbReference type="PROSITE" id="PS50240"/>
    </source>
</evidence>
<comment type="similarity">
    <text evidence="2">Belongs to the peptidase S1 family. CLIP subfamily.</text>
</comment>
<dbReference type="InterPro" id="IPR001254">
    <property type="entry name" value="Trypsin_dom"/>
</dbReference>
<accession>A0ABR1EC89</accession>
<dbReference type="InterPro" id="IPR043504">
    <property type="entry name" value="Peptidase_S1_PA_chymotrypsin"/>
</dbReference>
<organism evidence="5 6">
    <name type="scientific">Necator americanus</name>
    <name type="common">Human hookworm</name>
    <dbReference type="NCBI Taxonomy" id="51031"/>
    <lineage>
        <taxon>Eukaryota</taxon>
        <taxon>Metazoa</taxon>
        <taxon>Ecdysozoa</taxon>
        <taxon>Nematoda</taxon>
        <taxon>Chromadorea</taxon>
        <taxon>Rhabditida</taxon>
        <taxon>Rhabditina</taxon>
        <taxon>Rhabditomorpha</taxon>
        <taxon>Strongyloidea</taxon>
        <taxon>Ancylostomatidae</taxon>
        <taxon>Bunostominae</taxon>
        <taxon>Necator</taxon>
    </lineage>
</organism>
<dbReference type="PROSITE" id="PS00135">
    <property type="entry name" value="TRYPSIN_SER"/>
    <property type="match status" value="1"/>
</dbReference>
<dbReference type="InterPro" id="IPR009003">
    <property type="entry name" value="Peptidase_S1_PA"/>
</dbReference>
<evidence type="ECO:0000256" key="2">
    <source>
        <dbReference type="ARBA" id="ARBA00024195"/>
    </source>
</evidence>
<dbReference type="InterPro" id="IPR001314">
    <property type="entry name" value="Peptidase_S1A"/>
</dbReference>
<dbReference type="InterPro" id="IPR018114">
    <property type="entry name" value="TRYPSIN_HIS"/>
</dbReference>
<sequence length="359" mass="40477">MCEDSAIISVPFSLRTVVKNGSTSLYRKSTSAYLKMTAEIIIMWLMGFSLAYSHYMEKSFFTRSEDNHSQKQCGFHYLPAATKGTGPPFISMGGRLVYPNEYPFSVYIDGMCSGVLVSKRYVLTAAHCIVRENDHNQYQRECDYSPSNAHRVNKTVMEPTELSIYPGSRCPEPESCITEKTVYNVLSVRPHPEYNICNFENDIALIELEKDVSEKHAVPICMPDKNEMLSGVLSATGYGYDPYAEDPDKPALRVVDFDEYEEENGEIITIDMERDTCSGDSGGPLFQNNSDALTLVGITSGGPDCTEEIIERRGYYIDVRKHLEWICKNSDACPDDYETLEYDYGNESEEPNNTHPNEG</sequence>
<dbReference type="PANTHER" id="PTHR24256">
    <property type="entry name" value="TRYPTASE-RELATED"/>
    <property type="match status" value="1"/>
</dbReference>
<keyword evidence="6" id="KW-1185">Reference proteome</keyword>
<gene>
    <name evidence="5" type="primary">Necator_chrX.g21441</name>
    <name evidence="5" type="ORF">RB195_021280</name>
</gene>
<evidence type="ECO:0000256" key="1">
    <source>
        <dbReference type="ARBA" id="ARBA00023157"/>
    </source>
</evidence>
<dbReference type="InterPro" id="IPR051487">
    <property type="entry name" value="Ser/Thr_Proteases_Immune/Dev"/>
</dbReference>
<dbReference type="EMBL" id="JAVFWL010000006">
    <property type="protein sequence ID" value="KAK6759601.1"/>
    <property type="molecule type" value="Genomic_DNA"/>
</dbReference>
<keyword evidence="1" id="KW-1015">Disulfide bond</keyword>
<dbReference type="SUPFAM" id="SSF50494">
    <property type="entry name" value="Trypsin-like serine proteases"/>
    <property type="match status" value="1"/>
</dbReference>
<feature type="domain" description="Peptidase S1" evidence="4">
    <location>
        <begin position="91"/>
        <end position="331"/>
    </location>
</feature>
<dbReference type="Pfam" id="PF00089">
    <property type="entry name" value="Trypsin"/>
    <property type="match status" value="2"/>
</dbReference>
<dbReference type="PROSITE" id="PS00134">
    <property type="entry name" value="TRYPSIN_HIS"/>
    <property type="match status" value="1"/>
</dbReference>